<dbReference type="EMBL" id="UYRV01031140">
    <property type="protein sequence ID" value="VDK85533.1"/>
    <property type="molecule type" value="Genomic_DNA"/>
</dbReference>
<feature type="signal peptide" evidence="1">
    <location>
        <begin position="1"/>
        <end position="15"/>
    </location>
</feature>
<dbReference type="OrthoDB" id="10537759at2759"/>
<feature type="non-terminal residue" evidence="2">
    <location>
        <position position="137"/>
    </location>
</feature>
<dbReference type="Proteomes" id="UP000271889">
    <property type="component" value="Unassembled WGS sequence"/>
</dbReference>
<sequence length="137" mass="15772">MISVLVCLLPVLAYGEQKSADMGKDTFKLESQQKFSRNLDRAQQELIRGCEDIQGIELALCIVDRYALDLQTKQNERLIQLKSRGASKKGENDFPRKREELKGVKHKTGEDAFESQKQHLKKPQFGVNFSNAYRTRR</sequence>
<accession>A0A3P6TQB4</accession>
<keyword evidence="1" id="KW-0732">Signal</keyword>
<gene>
    <name evidence="2" type="ORF">CGOC_LOCUS8468</name>
</gene>
<evidence type="ECO:0000256" key="1">
    <source>
        <dbReference type="SAM" id="SignalP"/>
    </source>
</evidence>
<reference evidence="2 3" key="1">
    <citation type="submission" date="2018-11" db="EMBL/GenBank/DDBJ databases">
        <authorList>
            <consortium name="Pathogen Informatics"/>
        </authorList>
    </citation>
    <scope>NUCLEOTIDE SEQUENCE [LARGE SCALE GENOMIC DNA]</scope>
</reference>
<evidence type="ECO:0000313" key="3">
    <source>
        <dbReference type="Proteomes" id="UP000271889"/>
    </source>
</evidence>
<name>A0A3P6TQB4_CYLGO</name>
<dbReference type="AlphaFoldDB" id="A0A3P6TQB4"/>
<protein>
    <submittedName>
        <fullName evidence="2">Uncharacterized protein</fullName>
    </submittedName>
</protein>
<feature type="chain" id="PRO_5018033691" evidence="1">
    <location>
        <begin position="16"/>
        <end position="137"/>
    </location>
</feature>
<evidence type="ECO:0000313" key="2">
    <source>
        <dbReference type="EMBL" id="VDK85533.1"/>
    </source>
</evidence>
<proteinExistence type="predicted"/>
<organism evidence="2 3">
    <name type="scientific">Cylicostephanus goldi</name>
    <name type="common">Nematode worm</name>
    <dbReference type="NCBI Taxonomy" id="71465"/>
    <lineage>
        <taxon>Eukaryota</taxon>
        <taxon>Metazoa</taxon>
        <taxon>Ecdysozoa</taxon>
        <taxon>Nematoda</taxon>
        <taxon>Chromadorea</taxon>
        <taxon>Rhabditida</taxon>
        <taxon>Rhabditina</taxon>
        <taxon>Rhabditomorpha</taxon>
        <taxon>Strongyloidea</taxon>
        <taxon>Strongylidae</taxon>
        <taxon>Cylicostephanus</taxon>
    </lineage>
</organism>
<keyword evidence="3" id="KW-1185">Reference proteome</keyword>